<dbReference type="Proteomes" id="UP000823933">
    <property type="component" value="Unassembled WGS sequence"/>
</dbReference>
<evidence type="ECO:0000256" key="1">
    <source>
        <dbReference type="ARBA" id="ARBA00001974"/>
    </source>
</evidence>
<evidence type="ECO:0000256" key="2">
    <source>
        <dbReference type="ARBA" id="ARBA00022630"/>
    </source>
</evidence>
<keyword evidence="2" id="KW-0285">Flavoprotein</keyword>
<sequence>MAEVLIVGAGAAGLMAAGAAARRGHAVTVLEHTDKPAQKILVTGKGRCNLTNACDEEEFLRHVRTNPRFLYSSLCAFPPAKTMELFESLGVALKVERGRRVFPVSDKAAEVRQALLDYAAGARLVHDGAASLLLEPLPQPEALPGKKAKKGPAFRCAGVRGTSGQSYRADCVLVATGGLSYPVTGSTGDGYKLARQAGHTIVEPVPSLVSLVSHDPDCKKMMGLALKNVKLTLFEDGKAVWDEQGEMLFTHFGISGPLTLSASSHLGDMKKHRYHVEIDLKPALGEEQLYDRITRDFALLANHAAQGALVKLLPASMQPVMVARWGIDPATRANQITREQKRELVRLCKHWTVSIDGRGDLAHAVITSGGVSVREVDPRTMESKKAAGLYFAGEVLDVDAYTGGYNLQIAFCTAQAFAAHLCGGLK</sequence>
<evidence type="ECO:0000313" key="7">
    <source>
        <dbReference type="Proteomes" id="UP000823933"/>
    </source>
</evidence>
<dbReference type="InterPro" id="IPR004792">
    <property type="entry name" value="BaiN-like"/>
</dbReference>
<proteinExistence type="predicted"/>
<protein>
    <submittedName>
        <fullName evidence="6">NAD(P)/FAD-dependent oxidoreductase</fullName>
    </submittedName>
</protein>
<feature type="domain" description="RsdA/BaiN/AoA(So)-like insert" evidence="5">
    <location>
        <begin position="205"/>
        <end position="365"/>
    </location>
</feature>
<evidence type="ECO:0000313" key="6">
    <source>
        <dbReference type="EMBL" id="HIW08171.1"/>
    </source>
</evidence>
<dbReference type="InterPro" id="IPR055178">
    <property type="entry name" value="RsdA/BaiN/AoA(So)-like_dom"/>
</dbReference>
<dbReference type="AlphaFoldDB" id="A0A9D1Q9Y1"/>
<dbReference type="PANTHER" id="PTHR42887:SF2">
    <property type="entry name" value="OS12G0638800 PROTEIN"/>
    <property type="match status" value="1"/>
</dbReference>
<keyword evidence="3" id="KW-0274">FAD</keyword>
<reference evidence="6" key="1">
    <citation type="journal article" date="2021" name="PeerJ">
        <title>Extensive microbial diversity within the chicken gut microbiome revealed by metagenomics and culture.</title>
        <authorList>
            <person name="Gilroy R."/>
            <person name="Ravi A."/>
            <person name="Getino M."/>
            <person name="Pursley I."/>
            <person name="Horton D.L."/>
            <person name="Alikhan N.F."/>
            <person name="Baker D."/>
            <person name="Gharbi K."/>
            <person name="Hall N."/>
            <person name="Watson M."/>
            <person name="Adriaenssens E.M."/>
            <person name="Foster-Nyarko E."/>
            <person name="Jarju S."/>
            <person name="Secka A."/>
            <person name="Antonio M."/>
            <person name="Oren A."/>
            <person name="Chaudhuri R.R."/>
            <person name="La Ragione R."/>
            <person name="Hildebrand F."/>
            <person name="Pallen M.J."/>
        </authorList>
    </citation>
    <scope>NUCLEOTIDE SEQUENCE</scope>
    <source>
        <strain evidence="6">ChiHcolR34-3080</strain>
    </source>
</reference>
<dbReference type="InterPro" id="IPR023166">
    <property type="entry name" value="BaiN-like_dom_sf"/>
</dbReference>
<evidence type="ECO:0000259" key="4">
    <source>
        <dbReference type="Pfam" id="PF03486"/>
    </source>
</evidence>
<dbReference type="PANTHER" id="PTHR42887">
    <property type="entry name" value="OS12G0638800 PROTEIN"/>
    <property type="match status" value="1"/>
</dbReference>
<dbReference type="Gene3D" id="2.40.30.10">
    <property type="entry name" value="Translation factors"/>
    <property type="match status" value="1"/>
</dbReference>
<evidence type="ECO:0000259" key="5">
    <source>
        <dbReference type="Pfam" id="PF22780"/>
    </source>
</evidence>
<accession>A0A9D1Q9Y1</accession>
<name>A0A9D1Q9Y1_9FIRM</name>
<dbReference type="InterPro" id="IPR057661">
    <property type="entry name" value="RsdA/BaiN/AoA(So)_Rossmann"/>
</dbReference>
<evidence type="ECO:0000256" key="3">
    <source>
        <dbReference type="ARBA" id="ARBA00022827"/>
    </source>
</evidence>
<dbReference type="EMBL" id="DXHQ01000024">
    <property type="protein sequence ID" value="HIW08171.1"/>
    <property type="molecule type" value="Genomic_DNA"/>
</dbReference>
<dbReference type="Pfam" id="PF22780">
    <property type="entry name" value="HI0933_like_1st"/>
    <property type="match status" value="1"/>
</dbReference>
<dbReference type="SUPFAM" id="SSF160996">
    <property type="entry name" value="HI0933 insert domain-like"/>
    <property type="match status" value="1"/>
</dbReference>
<reference evidence="6" key="2">
    <citation type="submission" date="2021-04" db="EMBL/GenBank/DDBJ databases">
        <authorList>
            <person name="Gilroy R."/>
        </authorList>
    </citation>
    <scope>NUCLEOTIDE SEQUENCE</scope>
    <source>
        <strain evidence="6">ChiHcolR34-3080</strain>
    </source>
</reference>
<dbReference type="InterPro" id="IPR036188">
    <property type="entry name" value="FAD/NAD-bd_sf"/>
</dbReference>
<comment type="cofactor">
    <cofactor evidence="1">
        <name>FAD</name>
        <dbReference type="ChEBI" id="CHEBI:57692"/>
    </cofactor>
</comment>
<dbReference type="Pfam" id="PF03486">
    <property type="entry name" value="HI0933_like"/>
    <property type="match status" value="1"/>
</dbReference>
<feature type="domain" description="RsdA/BaiN/AoA(So)-like Rossmann fold-like" evidence="4">
    <location>
        <begin position="3"/>
        <end position="417"/>
    </location>
</feature>
<dbReference type="SUPFAM" id="SSF51905">
    <property type="entry name" value="FAD/NAD(P)-binding domain"/>
    <property type="match status" value="1"/>
</dbReference>
<organism evidence="6 7">
    <name type="scientific">Candidatus Faecalibacterium intestinigallinarum</name>
    <dbReference type="NCBI Taxonomy" id="2838581"/>
    <lineage>
        <taxon>Bacteria</taxon>
        <taxon>Bacillati</taxon>
        <taxon>Bacillota</taxon>
        <taxon>Clostridia</taxon>
        <taxon>Eubacteriales</taxon>
        <taxon>Oscillospiraceae</taxon>
        <taxon>Faecalibacterium</taxon>
    </lineage>
</organism>
<gene>
    <name evidence="6" type="ORF">H9890_02065</name>
</gene>
<comment type="caution">
    <text evidence="6">The sequence shown here is derived from an EMBL/GenBank/DDBJ whole genome shotgun (WGS) entry which is preliminary data.</text>
</comment>
<dbReference type="Gene3D" id="1.10.8.260">
    <property type="entry name" value="HI0933 insert domain-like"/>
    <property type="match status" value="1"/>
</dbReference>
<dbReference type="Gene3D" id="3.50.50.60">
    <property type="entry name" value="FAD/NAD(P)-binding domain"/>
    <property type="match status" value="1"/>
</dbReference>
<dbReference type="NCBIfam" id="TIGR00275">
    <property type="entry name" value="aminoacetone oxidase family FAD-binding enzyme"/>
    <property type="match status" value="1"/>
</dbReference>